<keyword evidence="5" id="KW-0256">Endoplasmic reticulum</keyword>
<comment type="caution">
    <text evidence="5">Lacks conserved residue(s) required for the propagation of feature annotation.</text>
</comment>
<evidence type="ECO:0000313" key="7">
    <source>
        <dbReference type="Proteomes" id="UP000242287"/>
    </source>
</evidence>
<dbReference type="GO" id="GO:0032259">
    <property type="term" value="P:methylation"/>
    <property type="evidence" value="ECO:0007669"/>
    <property type="project" value="UniProtKB-KW"/>
</dbReference>
<comment type="catalytic activity">
    <reaction evidence="5">
        <text>[protein]-C-terminal S-[(2E,6E)-farnesyl]-L-cysteine + S-adenosyl-L-methionine = [protein]-C-terminal S-[(2E,6E)-farnesyl]-L-cysteine methyl ester + S-adenosyl-L-homocysteine</text>
        <dbReference type="Rhea" id="RHEA:21672"/>
        <dbReference type="Rhea" id="RHEA-COMP:12125"/>
        <dbReference type="Rhea" id="RHEA-COMP:12126"/>
        <dbReference type="ChEBI" id="CHEBI:57856"/>
        <dbReference type="ChEBI" id="CHEBI:59789"/>
        <dbReference type="ChEBI" id="CHEBI:90510"/>
        <dbReference type="ChEBI" id="CHEBI:90511"/>
        <dbReference type="EC" id="2.1.1.100"/>
    </reaction>
</comment>
<accession>A0A2A9NGJ9</accession>
<dbReference type="PANTHER" id="PTHR12714:SF9">
    <property type="entry name" value="PROTEIN-S-ISOPRENYLCYSTEINE O-METHYLTRANSFERASE"/>
    <property type="match status" value="1"/>
</dbReference>
<evidence type="ECO:0000256" key="1">
    <source>
        <dbReference type="ARBA" id="ARBA00004141"/>
    </source>
</evidence>
<keyword evidence="5" id="KW-0949">S-adenosyl-L-methionine</keyword>
<feature type="transmembrane region" description="Helical" evidence="5">
    <location>
        <begin position="77"/>
        <end position="102"/>
    </location>
</feature>
<dbReference type="Proteomes" id="UP000242287">
    <property type="component" value="Unassembled WGS sequence"/>
</dbReference>
<keyword evidence="2 5" id="KW-0812">Transmembrane</keyword>
<sequence length="265" mass="29445">MAGTSGINIASTERHQDTHYMDLQLLKAFLLLFVTARLRLSYRSPTPRATVASGAVILSFWERWIRLAAAIAPVFRGIFGGVALAEAITIISTRFPAAAAIVKKVVPALVLPHLGTNGSIHNISLTGATLIGCLLALVATYIRTRCYRELGKHFTFELSLQQDHSLVTTGPYSIVRHPSYTAIVLADLSLLLLHGTRGSWVRESGMLTTTWGKTVVGFELTYMVWMTAGLLRRMEEEDSVLRKRFGSKWEDWVTKVPYKLWPGMI</sequence>
<dbReference type="EMBL" id="KZ302155">
    <property type="protein sequence ID" value="PFH46840.1"/>
    <property type="molecule type" value="Genomic_DNA"/>
</dbReference>
<feature type="transmembrane region" description="Helical" evidence="5">
    <location>
        <begin position="122"/>
        <end position="142"/>
    </location>
</feature>
<dbReference type="EC" id="2.1.1.100" evidence="5"/>
<evidence type="ECO:0000256" key="4">
    <source>
        <dbReference type="ARBA" id="ARBA00023136"/>
    </source>
</evidence>
<keyword evidence="4 5" id="KW-0472">Membrane</keyword>
<evidence type="ECO:0000256" key="2">
    <source>
        <dbReference type="ARBA" id="ARBA00022692"/>
    </source>
</evidence>
<evidence type="ECO:0000256" key="3">
    <source>
        <dbReference type="ARBA" id="ARBA00022989"/>
    </source>
</evidence>
<keyword evidence="5" id="KW-0808">Transferase</keyword>
<name>A0A2A9NGJ9_9AGAR</name>
<keyword evidence="7" id="KW-1185">Reference proteome</keyword>
<reference evidence="6 7" key="1">
    <citation type="submission" date="2014-02" db="EMBL/GenBank/DDBJ databases">
        <title>Transposable element dynamics among asymbiotic and ectomycorrhizal Amanita fungi.</title>
        <authorList>
            <consortium name="DOE Joint Genome Institute"/>
            <person name="Hess J."/>
            <person name="Skrede I."/>
            <person name="Wolfe B."/>
            <person name="LaButti K."/>
            <person name="Ohm R.A."/>
            <person name="Grigoriev I.V."/>
            <person name="Pringle A."/>
        </authorList>
    </citation>
    <scope>NUCLEOTIDE SEQUENCE [LARGE SCALE GENOMIC DNA]</scope>
    <source>
        <strain evidence="6 7">SKay4041</strain>
    </source>
</reference>
<evidence type="ECO:0000256" key="5">
    <source>
        <dbReference type="RuleBase" id="RU362022"/>
    </source>
</evidence>
<keyword evidence="3 5" id="KW-1133">Transmembrane helix</keyword>
<evidence type="ECO:0000313" key="6">
    <source>
        <dbReference type="EMBL" id="PFH46840.1"/>
    </source>
</evidence>
<keyword evidence="5" id="KW-0489">Methyltransferase</keyword>
<dbReference type="STRING" id="703135.A0A2A9NGJ9"/>
<comment type="subcellular location">
    <subcellularLocation>
        <location evidence="5">Endoplasmic reticulum membrane</location>
        <topology evidence="5">Multi-pass membrane protein</topology>
    </subcellularLocation>
    <subcellularLocation>
        <location evidence="1">Membrane</location>
        <topology evidence="1">Multi-pass membrane protein</topology>
    </subcellularLocation>
</comment>
<dbReference type="Pfam" id="PF04140">
    <property type="entry name" value="ICMT"/>
    <property type="match status" value="1"/>
</dbReference>
<dbReference type="PANTHER" id="PTHR12714">
    <property type="entry name" value="PROTEIN-S ISOPRENYLCYSTEINE O-METHYLTRANSFERASE"/>
    <property type="match status" value="1"/>
</dbReference>
<proteinExistence type="inferred from homology"/>
<dbReference type="OrthoDB" id="422086at2759"/>
<dbReference type="GO" id="GO:0004671">
    <property type="term" value="F:protein C-terminal S-isoprenylcysteine carboxyl O-methyltransferase activity"/>
    <property type="evidence" value="ECO:0007669"/>
    <property type="project" value="UniProtKB-EC"/>
</dbReference>
<organism evidence="6 7">
    <name type="scientific">Amanita thiersii Skay4041</name>
    <dbReference type="NCBI Taxonomy" id="703135"/>
    <lineage>
        <taxon>Eukaryota</taxon>
        <taxon>Fungi</taxon>
        <taxon>Dikarya</taxon>
        <taxon>Basidiomycota</taxon>
        <taxon>Agaricomycotina</taxon>
        <taxon>Agaricomycetes</taxon>
        <taxon>Agaricomycetidae</taxon>
        <taxon>Agaricales</taxon>
        <taxon>Pluteineae</taxon>
        <taxon>Amanitaceae</taxon>
        <taxon>Amanita</taxon>
    </lineage>
</organism>
<protein>
    <recommendedName>
        <fullName evidence="5">Protein-S-isoprenylcysteine O-methyltransferase</fullName>
        <ecNumber evidence="5">2.1.1.100</ecNumber>
    </recommendedName>
</protein>
<gene>
    <name evidence="6" type="ORF">AMATHDRAFT_7356</name>
</gene>
<dbReference type="Gene3D" id="1.20.120.1630">
    <property type="match status" value="1"/>
</dbReference>
<dbReference type="AlphaFoldDB" id="A0A2A9NGJ9"/>
<dbReference type="InterPro" id="IPR007269">
    <property type="entry name" value="ICMT_MeTrfase"/>
</dbReference>
<dbReference type="GO" id="GO:0005789">
    <property type="term" value="C:endoplasmic reticulum membrane"/>
    <property type="evidence" value="ECO:0007669"/>
    <property type="project" value="UniProtKB-SubCell"/>
</dbReference>
<comment type="similarity">
    <text evidence="5">Belongs to the class VI-like SAM-binding methyltransferase superfamily. Isoprenylcysteine carboxyl methyltransferase family.</text>
</comment>